<sequence length="87" mass="9715">MAFNAKIQREGCVVYLVEQRMFHPTPELAGLGERDGFRLPSGRGDELAHGSLGSSDNRERLSIGVKTRDILIPTCIDTLKVKAWNFQ</sequence>
<evidence type="ECO:0000313" key="2">
    <source>
        <dbReference type="Proteomes" id="UP000823786"/>
    </source>
</evidence>
<accession>A0ABS4EVU1</accession>
<protein>
    <submittedName>
        <fullName evidence="1">Uncharacterized protein</fullName>
    </submittedName>
</protein>
<gene>
    <name evidence="1" type="ORF">J2Z75_005590</name>
</gene>
<name>A0ABS4EVU1_9HYPH</name>
<organism evidence="1 2">
    <name type="scientific">Rhizobium herbae</name>
    <dbReference type="NCBI Taxonomy" id="508661"/>
    <lineage>
        <taxon>Bacteria</taxon>
        <taxon>Pseudomonadati</taxon>
        <taxon>Pseudomonadota</taxon>
        <taxon>Alphaproteobacteria</taxon>
        <taxon>Hyphomicrobiales</taxon>
        <taxon>Rhizobiaceae</taxon>
        <taxon>Rhizobium/Agrobacterium group</taxon>
        <taxon>Rhizobium</taxon>
    </lineage>
</organism>
<dbReference type="Proteomes" id="UP000823786">
    <property type="component" value="Unassembled WGS sequence"/>
</dbReference>
<reference evidence="1 2" key="1">
    <citation type="submission" date="2021-03" db="EMBL/GenBank/DDBJ databases">
        <title>Genomic Encyclopedia of Type Strains, Phase IV (KMG-IV): sequencing the most valuable type-strain genomes for metagenomic binning, comparative biology and taxonomic classification.</title>
        <authorList>
            <person name="Goeker M."/>
        </authorList>
    </citation>
    <scope>NUCLEOTIDE SEQUENCE [LARGE SCALE GENOMIC DNA]</scope>
    <source>
        <strain evidence="1 2">DSM 26427</strain>
    </source>
</reference>
<dbReference type="EMBL" id="JAGGJV010000013">
    <property type="protein sequence ID" value="MBP1862059.1"/>
    <property type="molecule type" value="Genomic_DNA"/>
</dbReference>
<evidence type="ECO:0000313" key="1">
    <source>
        <dbReference type="EMBL" id="MBP1862059.1"/>
    </source>
</evidence>
<comment type="caution">
    <text evidence="1">The sequence shown here is derived from an EMBL/GenBank/DDBJ whole genome shotgun (WGS) entry which is preliminary data.</text>
</comment>
<keyword evidence="2" id="KW-1185">Reference proteome</keyword>
<proteinExistence type="predicted"/>